<dbReference type="EC" id="5.4.99.12" evidence="4"/>
<evidence type="ECO:0000256" key="4">
    <source>
        <dbReference type="RuleBase" id="RU003792"/>
    </source>
</evidence>
<dbReference type="InterPro" id="IPR001406">
    <property type="entry name" value="PsdUridine_synth_TruA"/>
</dbReference>
<name>A0ABD3PGJ1_9STRA</name>
<accession>A0ABD3PGJ1</accession>
<dbReference type="Pfam" id="PF01416">
    <property type="entry name" value="PseudoU_synth_1"/>
    <property type="match status" value="1"/>
</dbReference>
<comment type="similarity">
    <text evidence="1 4">Belongs to the tRNA pseudouridine synthase TruA family.</text>
</comment>
<keyword evidence="8" id="KW-1185">Reference proteome</keyword>
<feature type="region of interest" description="Disordered" evidence="5">
    <location>
        <begin position="1"/>
        <end position="34"/>
    </location>
</feature>
<organism evidence="7 8">
    <name type="scientific">Cyclotella cryptica</name>
    <dbReference type="NCBI Taxonomy" id="29204"/>
    <lineage>
        <taxon>Eukaryota</taxon>
        <taxon>Sar</taxon>
        <taxon>Stramenopiles</taxon>
        <taxon>Ochrophyta</taxon>
        <taxon>Bacillariophyta</taxon>
        <taxon>Coscinodiscophyceae</taxon>
        <taxon>Thalassiosirophycidae</taxon>
        <taxon>Stephanodiscales</taxon>
        <taxon>Stephanodiscaceae</taxon>
        <taxon>Cyclotella</taxon>
    </lineage>
</organism>
<dbReference type="SUPFAM" id="SSF55120">
    <property type="entry name" value="Pseudouridine synthase"/>
    <property type="match status" value="1"/>
</dbReference>
<proteinExistence type="inferred from homology"/>
<dbReference type="GO" id="GO:0008033">
    <property type="term" value="P:tRNA processing"/>
    <property type="evidence" value="ECO:0007669"/>
    <property type="project" value="UniProtKB-KW"/>
</dbReference>
<evidence type="ECO:0000256" key="3">
    <source>
        <dbReference type="ARBA" id="ARBA00023235"/>
    </source>
</evidence>
<evidence type="ECO:0000313" key="8">
    <source>
        <dbReference type="Proteomes" id="UP001516023"/>
    </source>
</evidence>
<evidence type="ECO:0000259" key="6">
    <source>
        <dbReference type="Pfam" id="PF01416"/>
    </source>
</evidence>
<gene>
    <name evidence="7" type="ORF">HJC23_004266</name>
</gene>
<dbReference type="PANTHER" id="PTHR11142:SF0">
    <property type="entry name" value="TRNA PSEUDOURIDINE SYNTHASE-LIKE 1"/>
    <property type="match status" value="1"/>
</dbReference>
<keyword evidence="3 4" id="KW-0413">Isomerase</keyword>
<evidence type="ECO:0000313" key="7">
    <source>
        <dbReference type="EMBL" id="KAL3787225.1"/>
    </source>
</evidence>
<keyword evidence="2 4" id="KW-0819">tRNA processing</keyword>
<evidence type="ECO:0000256" key="5">
    <source>
        <dbReference type="SAM" id="MobiDB-lite"/>
    </source>
</evidence>
<dbReference type="InterPro" id="IPR020095">
    <property type="entry name" value="PsdUridine_synth_TruA_C"/>
</dbReference>
<evidence type="ECO:0000256" key="2">
    <source>
        <dbReference type="ARBA" id="ARBA00022694"/>
    </source>
</evidence>
<dbReference type="Proteomes" id="UP001516023">
    <property type="component" value="Unassembled WGS sequence"/>
</dbReference>
<dbReference type="InterPro" id="IPR020097">
    <property type="entry name" value="PsdUridine_synth_TruA_a/b_dom"/>
</dbReference>
<feature type="compositionally biased region" description="Low complexity" evidence="5">
    <location>
        <begin position="11"/>
        <end position="29"/>
    </location>
</feature>
<dbReference type="HAMAP" id="MF_00171">
    <property type="entry name" value="TruA"/>
    <property type="match status" value="1"/>
</dbReference>
<comment type="caution">
    <text evidence="7">The sequence shown here is derived from an EMBL/GenBank/DDBJ whole genome shotgun (WGS) entry which is preliminary data.</text>
</comment>
<feature type="domain" description="Pseudouridine synthase I TruA alpha/beta" evidence="6">
    <location>
        <begin position="222"/>
        <end position="356"/>
    </location>
</feature>
<comment type="catalytic activity">
    <reaction evidence="4">
        <text>uridine(38/39/40) in tRNA = pseudouridine(38/39/40) in tRNA</text>
        <dbReference type="Rhea" id="RHEA:22376"/>
        <dbReference type="Rhea" id="RHEA-COMP:10085"/>
        <dbReference type="Rhea" id="RHEA-COMP:10087"/>
        <dbReference type="ChEBI" id="CHEBI:65314"/>
        <dbReference type="ChEBI" id="CHEBI:65315"/>
        <dbReference type="EC" id="5.4.99.12"/>
    </reaction>
</comment>
<protein>
    <recommendedName>
        <fullName evidence="4">tRNA pseudouridine synthase</fullName>
        <ecNumber evidence="4">5.4.99.12</ecNumber>
    </recommendedName>
</protein>
<sequence length="360" mass="40371">MPHQRDCNAVASRAPRNNATNNATDDTSSPSPSQRQRFAIRLSYDGTTYQGFQSQPYGNTIQDQLEHRLRSLLKRPVRIVAWGRTDAGVHARGAVVSVDLTGDEVRSLWRRRTGRSNHAALDEREAVQQAALFLHGVLKQFACSTGVSEREALARFGSISASSVSPVPMDFDARYSALWKRYVYYLYCSDADCNSGQPLPFAWMRHAWRIKQQLDADAMAKAAQLLSGKEHNFEWLSVLQQGELRDPRRTIQLAVEEVHFMSSNNAANSMPYFLEYSQPCAKVYKVTATCDFFLYKMMRRIVGMLVSVGSGNADLNTLSSCIDAHDNGDDKEKPMIPKELVETAPAHGLCLEHVEYGFPI</sequence>
<dbReference type="Gene3D" id="3.30.70.660">
    <property type="entry name" value="Pseudouridine synthase I, catalytic domain, C-terminal subdomain"/>
    <property type="match status" value="1"/>
</dbReference>
<dbReference type="AlphaFoldDB" id="A0ABD3PGJ1"/>
<dbReference type="GO" id="GO:0160147">
    <property type="term" value="F:tRNA pseudouridine(38-40) synthase activity"/>
    <property type="evidence" value="ECO:0007669"/>
    <property type="project" value="UniProtKB-EC"/>
</dbReference>
<reference evidence="7 8" key="1">
    <citation type="journal article" date="2020" name="G3 (Bethesda)">
        <title>Improved Reference Genome for Cyclotella cryptica CCMP332, a Model for Cell Wall Morphogenesis, Salinity Adaptation, and Lipid Production in Diatoms (Bacillariophyta).</title>
        <authorList>
            <person name="Roberts W.R."/>
            <person name="Downey K.M."/>
            <person name="Ruck E.C."/>
            <person name="Traller J.C."/>
            <person name="Alverson A.J."/>
        </authorList>
    </citation>
    <scope>NUCLEOTIDE SEQUENCE [LARGE SCALE GENOMIC DNA]</scope>
    <source>
        <strain evidence="7 8">CCMP332</strain>
    </source>
</reference>
<dbReference type="PANTHER" id="PTHR11142">
    <property type="entry name" value="PSEUDOURIDYLATE SYNTHASE"/>
    <property type="match status" value="1"/>
</dbReference>
<evidence type="ECO:0000256" key="1">
    <source>
        <dbReference type="ARBA" id="ARBA00009375"/>
    </source>
</evidence>
<dbReference type="Gene3D" id="3.30.70.580">
    <property type="entry name" value="Pseudouridine synthase I, catalytic domain, N-terminal subdomain"/>
    <property type="match status" value="1"/>
</dbReference>
<dbReference type="InterPro" id="IPR020103">
    <property type="entry name" value="PsdUridine_synth_cat_dom_sf"/>
</dbReference>
<dbReference type="InterPro" id="IPR020094">
    <property type="entry name" value="TruA/RsuA/RluB/E/F_N"/>
</dbReference>
<dbReference type="EMBL" id="JABMIG020000179">
    <property type="protein sequence ID" value="KAL3787225.1"/>
    <property type="molecule type" value="Genomic_DNA"/>
</dbReference>